<dbReference type="WBParaSite" id="SSTP_0000895900.1">
    <property type="protein sequence ID" value="SSTP_0000895900.1"/>
    <property type="gene ID" value="SSTP_0000895900"/>
</dbReference>
<dbReference type="PANTHER" id="PTHR45831:SF2">
    <property type="entry name" value="LD24721P"/>
    <property type="match status" value="1"/>
</dbReference>
<dbReference type="Proteomes" id="UP000035681">
    <property type="component" value="Unplaced"/>
</dbReference>
<dbReference type="STRING" id="6248.A0A0K0EHK4"/>
<dbReference type="AlphaFoldDB" id="A0A0K0EHK4"/>
<dbReference type="Pfam" id="PF13181">
    <property type="entry name" value="TPR_8"/>
    <property type="match status" value="1"/>
</dbReference>
<dbReference type="GO" id="GO:0016020">
    <property type="term" value="C:membrane"/>
    <property type="evidence" value="ECO:0007669"/>
    <property type="project" value="TreeGrafter"/>
</dbReference>
<dbReference type="PANTHER" id="PTHR45831">
    <property type="entry name" value="LD24721P"/>
    <property type="match status" value="1"/>
</dbReference>
<dbReference type="InterPro" id="IPR011990">
    <property type="entry name" value="TPR-like_helical_dom_sf"/>
</dbReference>
<feature type="repeat" description="TPR" evidence="3">
    <location>
        <begin position="6"/>
        <end position="39"/>
    </location>
</feature>
<evidence type="ECO:0000256" key="1">
    <source>
        <dbReference type="ARBA" id="ARBA00022737"/>
    </source>
</evidence>
<dbReference type="GO" id="GO:0060090">
    <property type="term" value="F:molecular adaptor activity"/>
    <property type="evidence" value="ECO:0007669"/>
    <property type="project" value="TreeGrafter"/>
</dbReference>
<sequence length="143" mass="16525">MPTPASEALRLEGNKNFSQKKYYNAFKCYTEALEEDPTNVLALSNRSQTLINLQSYDLAYIDAEKAYKLSPDNDKIKFRLVTSLYKMGLHKFAKDGATKFGVDWKLITNKEFEEKDYDVDVSINHSLKLEDTQISEPLQIIRF</sequence>
<keyword evidence="1" id="KW-0677">Repeat</keyword>
<evidence type="ECO:0000256" key="3">
    <source>
        <dbReference type="PROSITE-ProRule" id="PRU00339"/>
    </source>
</evidence>
<keyword evidence="2 3" id="KW-0802">TPR repeat</keyword>
<dbReference type="SMART" id="SM00028">
    <property type="entry name" value="TPR"/>
    <property type="match status" value="2"/>
</dbReference>
<reference evidence="5" key="1">
    <citation type="submission" date="2015-08" db="UniProtKB">
        <authorList>
            <consortium name="WormBaseParasite"/>
        </authorList>
    </citation>
    <scope>IDENTIFICATION</scope>
</reference>
<dbReference type="InterPro" id="IPR047150">
    <property type="entry name" value="SGT"/>
</dbReference>
<proteinExistence type="predicted"/>
<evidence type="ECO:0000313" key="5">
    <source>
        <dbReference type="WBParaSite" id="SSTP_0000895900.1"/>
    </source>
</evidence>
<protein>
    <submittedName>
        <fullName evidence="5">TPR_REGION domain-containing protein</fullName>
    </submittedName>
</protein>
<dbReference type="GO" id="GO:0006620">
    <property type="term" value="P:post-translational protein targeting to endoplasmic reticulum membrane"/>
    <property type="evidence" value="ECO:0007669"/>
    <property type="project" value="TreeGrafter"/>
</dbReference>
<accession>A0A0K0EHK4</accession>
<name>A0A0K0EHK4_STRER</name>
<dbReference type="GO" id="GO:0072380">
    <property type="term" value="C:TRC complex"/>
    <property type="evidence" value="ECO:0007669"/>
    <property type="project" value="TreeGrafter"/>
</dbReference>
<dbReference type="WBParaSite" id="TCONS_00000854.p1">
    <property type="protein sequence ID" value="TCONS_00000854.p1"/>
    <property type="gene ID" value="XLOC_000816"/>
</dbReference>
<evidence type="ECO:0000256" key="2">
    <source>
        <dbReference type="ARBA" id="ARBA00022803"/>
    </source>
</evidence>
<keyword evidence="4" id="KW-1185">Reference proteome</keyword>
<dbReference type="InterPro" id="IPR019734">
    <property type="entry name" value="TPR_rpt"/>
</dbReference>
<dbReference type="PROSITE" id="PS50005">
    <property type="entry name" value="TPR"/>
    <property type="match status" value="1"/>
</dbReference>
<organism evidence="5">
    <name type="scientific">Strongyloides stercoralis</name>
    <name type="common">Threadworm</name>
    <dbReference type="NCBI Taxonomy" id="6248"/>
    <lineage>
        <taxon>Eukaryota</taxon>
        <taxon>Metazoa</taxon>
        <taxon>Ecdysozoa</taxon>
        <taxon>Nematoda</taxon>
        <taxon>Chromadorea</taxon>
        <taxon>Rhabditida</taxon>
        <taxon>Tylenchina</taxon>
        <taxon>Panagrolaimomorpha</taxon>
        <taxon>Strongyloidoidea</taxon>
        <taxon>Strongyloididae</taxon>
        <taxon>Strongyloides</taxon>
    </lineage>
</organism>
<dbReference type="SUPFAM" id="SSF48452">
    <property type="entry name" value="TPR-like"/>
    <property type="match status" value="1"/>
</dbReference>
<evidence type="ECO:0000313" key="4">
    <source>
        <dbReference type="Proteomes" id="UP000035681"/>
    </source>
</evidence>
<dbReference type="Gene3D" id="1.25.40.10">
    <property type="entry name" value="Tetratricopeptide repeat domain"/>
    <property type="match status" value="1"/>
</dbReference>